<dbReference type="InterPro" id="IPR050622">
    <property type="entry name" value="CPA3_antiporter_subunitB"/>
</dbReference>
<comment type="similarity">
    <text evidence="2">Belongs to the CPA3 antiporters (TC 2.A.63) subunit B family.</text>
</comment>
<dbReference type="EMBL" id="JBHSXS010000053">
    <property type="protein sequence ID" value="MFC6886424.1"/>
    <property type="molecule type" value="Genomic_DNA"/>
</dbReference>
<dbReference type="RefSeq" id="WP_378064096.1">
    <property type="nucleotide sequence ID" value="NZ_JBHSXS010000053.1"/>
</dbReference>
<dbReference type="PANTHER" id="PTHR33932:SF4">
    <property type="entry name" value="NA(+)_H(+) ANTIPORTER SUBUNIT B"/>
    <property type="match status" value="1"/>
</dbReference>
<feature type="domain" description="Na+/H+ antiporter MnhB subunit-related protein" evidence="9">
    <location>
        <begin position="110"/>
        <end position="217"/>
    </location>
</feature>
<dbReference type="PANTHER" id="PTHR33932">
    <property type="entry name" value="NA(+)/H(+) ANTIPORTER SUBUNIT B"/>
    <property type="match status" value="1"/>
</dbReference>
<feature type="transmembrane region" description="Helical" evidence="7">
    <location>
        <begin position="109"/>
        <end position="130"/>
    </location>
</feature>
<comment type="caution">
    <text evidence="10">The sequence shown here is derived from an EMBL/GenBank/DDBJ whole genome shotgun (WGS) entry which is preliminary data.</text>
</comment>
<name>A0ABW2CX86_9ACTN</name>
<evidence type="ECO:0000256" key="2">
    <source>
        <dbReference type="ARBA" id="ARBA00009425"/>
    </source>
</evidence>
<keyword evidence="8" id="KW-0732">Signal</keyword>
<evidence type="ECO:0000256" key="6">
    <source>
        <dbReference type="ARBA" id="ARBA00023136"/>
    </source>
</evidence>
<keyword evidence="3" id="KW-1003">Cell membrane</keyword>
<dbReference type="Pfam" id="PF04039">
    <property type="entry name" value="MnhB"/>
    <property type="match status" value="1"/>
</dbReference>
<feature type="transmembrane region" description="Helical" evidence="7">
    <location>
        <begin position="173"/>
        <end position="193"/>
    </location>
</feature>
<evidence type="ECO:0000256" key="5">
    <source>
        <dbReference type="ARBA" id="ARBA00022989"/>
    </source>
</evidence>
<keyword evidence="5 7" id="KW-1133">Transmembrane helix</keyword>
<feature type="transmembrane region" description="Helical" evidence="7">
    <location>
        <begin position="72"/>
        <end position="88"/>
    </location>
</feature>
<comment type="subcellular location">
    <subcellularLocation>
        <location evidence="1">Cell membrane</location>
        <topology evidence="1">Multi-pass membrane protein</topology>
    </subcellularLocation>
</comment>
<evidence type="ECO:0000256" key="4">
    <source>
        <dbReference type="ARBA" id="ARBA00022692"/>
    </source>
</evidence>
<organism evidence="10 11">
    <name type="scientific">Actinomadura yumaensis</name>
    <dbReference type="NCBI Taxonomy" id="111807"/>
    <lineage>
        <taxon>Bacteria</taxon>
        <taxon>Bacillati</taxon>
        <taxon>Actinomycetota</taxon>
        <taxon>Actinomycetes</taxon>
        <taxon>Streptosporangiales</taxon>
        <taxon>Thermomonosporaceae</taxon>
        <taxon>Actinomadura</taxon>
    </lineage>
</organism>
<evidence type="ECO:0000313" key="11">
    <source>
        <dbReference type="Proteomes" id="UP001596380"/>
    </source>
</evidence>
<keyword evidence="4 7" id="KW-0812">Transmembrane</keyword>
<dbReference type="InterPro" id="IPR007182">
    <property type="entry name" value="MnhB"/>
</dbReference>
<feature type="transmembrane region" description="Helical" evidence="7">
    <location>
        <begin position="142"/>
        <end position="161"/>
    </location>
</feature>
<dbReference type="Proteomes" id="UP001596380">
    <property type="component" value="Unassembled WGS sequence"/>
</dbReference>
<accession>A0ABW2CX86</accession>
<evidence type="ECO:0000256" key="7">
    <source>
        <dbReference type="SAM" id="Phobius"/>
    </source>
</evidence>
<sequence length="245" mass="25446">MTRRARLVLFLAGAAGLAALLLPALAALPGFGGHRHPYGQRAVPASLAQGTSNAVSSVNFDQRTFDTIGEELILFSAVLGAVILLRAVRDERVESGERLGHGPADVFDALRIVGYVMLPVTLVVGAYVVAHGNQSPGGGFQGGVVLGTAIHLIYLAGDYPALRRLRPVPLFEVGEAVAAGAFVAFGLTASAVVAQERGTHSVPALNAAVGVEVGCAVVLVLARFFEQALMVHGGPDGRRRGRAER</sequence>
<evidence type="ECO:0000256" key="1">
    <source>
        <dbReference type="ARBA" id="ARBA00004651"/>
    </source>
</evidence>
<evidence type="ECO:0000313" key="10">
    <source>
        <dbReference type="EMBL" id="MFC6886424.1"/>
    </source>
</evidence>
<proteinExistence type="inferred from homology"/>
<protein>
    <submittedName>
        <fullName evidence="10">MnhB domain-containing protein</fullName>
    </submittedName>
</protein>
<keyword evidence="11" id="KW-1185">Reference proteome</keyword>
<evidence type="ECO:0000259" key="9">
    <source>
        <dbReference type="Pfam" id="PF04039"/>
    </source>
</evidence>
<feature type="chain" id="PRO_5045496871" evidence="8">
    <location>
        <begin position="27"/>
        <end position="245"/>
    </location>
</feature>
<feature type="transmembrane region" description="Helical" evidence="7">
    <location>
        <begin position="205"/>
        <end position="225"/>
    </location>
</feature>
<gene>
    <name evidence="10" type="ORF">ACFQKB_42155</name>
</gene>
<feature type="signal peptide" evidence="8">
    <location>
        <begin position="1"/>
        <end position="26"/>
    </location>
</feature>
<evidence type="ECO:0000256" key="8">
    <source>
        <dbReference type="SAM" id="SignalP"/>
    </source>
</evidence>
<reference evidence="11" key="1">
    <citation type="journal article" date="2019" name="Int. J. Syst. Evol. Microbiol.">
        <title>The Global Catalogue of Microorganisms (GCM) 10K type strain sequencing project: providing services to taxonomists for standard genome sequencing and annotation.</title>
        <authorList>
            <consortium name="The Broad Institute Genomics Platform"/>
            <consortium name="The Broad Institute Genome Sequencing Center for Infectious Disease"/>
            <person name="Wu L."/>
            <person name="Ma J."/>
        </authorList>
    </citation>
    <scope>NUCLEOTIDE SEQUENCE [LARGE SCALE GENOMIC DNA]</scope>
    <source>
        <strain evidence="11">JCM 3369</strain>
    </source>
</reference>
<keyword evidence="6 7" id="KW-0472">Membrane</keyword>
<evidence type="ECO:0000256" key="3">
    <source>
        <dbReference type="ARBA" id="ARBA00022475"/>
    </source>
</evidence>